<dbReference type="PROSITE" id="PS50937">
    <property type="entry name" value="HTH_MERR_2"/>
    <property type="match status" value="1"/>
</dbReference>
<evidence type="ECO:0000256" key="2">
    <source>
        <dbReference type="ARBA" id="ARBA00023015"/>
    </source>
</evidence>
<dbReference type="RefSeq" id="WP_168548483.1">
    <property type="nucleotide sequence ID" value="NZ_JAAXPR010000003.1"/>
</dbReference>
<keyword evidence="8" id="KW-1185">Reference proteome</keyword>
<dbReference type="InterPro" id="IPR047057">
    <property type="entry name" value="MerR_fam"/>
</dbReference>
<dbReference type="EMBL" id="JAAXPR010000003">
    <property type="protein sequence ID" value="NKZ19728.1"/>
    <property type="molecule type" value="Genomic_DNA"/>
</dbReference>
<name>A0A7X6S015_9STRE</name>
<organism evidence="7 8">
    <name type="scientific">Streptococcus ovuberis</name>
    <dbReference type="NCBI Taxonomy" id="1936207"/>
    <lineage>
        <taxon>Bacteria</taxon>
        <taxon>Bacillati</taxon>
        <taxon>Bacillota</taxon>
        <taxon>Bacilli</taxon>
        <taxon>Lactobacillales</taxon>
        <taxon>Streptococcaceae</taxon>
        <taxon>Streptococcus</taxon>
    </lineage>
</organism>
<keyword evidence="5" id="KW-0175">Coiled coil</keyword>
<gene>
    <name evidence="7" type="ORF">HF992_02505</name>
</gene>
<dbReference type="InterPro" id="IPR015358">
    <property type="entry name" value="Tscrpt_reg_MerR_DNA-bd"/>
</dbReference>
<dbReference type="Pfam" id="PF00376">
    <property type="entry name" value="MerR"/>
    <property type="match status" value="1"/>
</dbReference>
<sequence length="126" mass="14344">MNSKEFVARSGLAISTVRYYEKIGLLPAPVRGDNNYRSYEDRHLILARFIKDMTLSGFSLKDIGVFLEDLRQKQDLTDVAKANLRDRLVEIDQQIAQLGQLKTFLSALLESQSELVSQLAELQDQL</sequence>
<dbReference type="InterPro" id="IPR009061">
    <property type="entry name" value="DNA-bd_dom_put_sf"/>
</dbReference>
<evidence type="ECO:0000256" key="5">
    <source>
        <dbReference type="SAM" id="Coils"/>
    </source>
</evidence>
<feature type="coiled-coil region" evidence="5">
    <location>
        <begin position="81"/>
        <end position="125"/>
    </location>
</feature>
<dbReference type="PANTHER" id="PTHR30204:SF69">
    <property type="entry name" value="MERR-FAMILY TRANSCRIPTIONAL REGULATOR"/>
    <property type="match status" value="1"/>
</dbReference>
<dbReference type="AlphaFoldDB" id="A0A7X6S015"/>
<dbReference type="PANTHER" id="PTHR30204">
    <property type="entry name" value="REDOX-CYCLING DRUG-SENSING TRANSCRIPTIONAL ACTIVATOR SOXR"/>
    <property type="match status" value="1"/>
</dbReference>
<dbReference type="Gene3D" id="1.10.1660.10">
    <property type="match status" value="1"/>
</dbReference>
<evidence type="ECO:0000256" key="4">
    <source>
        <dbReference type="ARBA" id="ARBA00023163"/>
    </source>
</evidence>
<dbReference type="SUPFAM" id="SSF46955">
    <property type="entry name" value="Putative DNA-binding domain"/>
    <property type="match status" value="1"/>
</dbReference>
<evidence type="ECO:0000259" key="6">
    <source>
        <dbReference type="PROSITE" id="PS50937"/>
    </source>
</evidence>
<keyword evidence="3 7" id="KW-0238">DNA-binding</keyword>
<reference evidence="7 8" key="1">
    <citation type="submission" date="2020-04" db="EMBL/GenBank/DDBJ databases">
        <title>MicrobeNet Type strains.</title>
        <authorList>
            <person name="Nicholson A.C."/>
        </authorList>
    </citation>
    <scope>NUCLEOTIDE SEQUENCE [LARGE SCALE GENOMIC DNA]</scope>
    <source>
        <strain evidence="7 8">CCUG 69612</strain>
    </source>
</reference>
<protein>
    <submittedName>
        <fullName evidence="7">MerR family DNA-binding transcriptional regulator</fullName>
    </submittedName>
</protein>
<keyword evidence="4" id="KW-0804">Transcription</keyword>
<evidence type="ECO:0000313" key="8">
    <source>
        <dbReference type="Proteomes" id="UP000522720"/>
    </source>
</evidence>
<dbReference type="GO" id="GO:0003700">
    <property type="term" value="F:DNA-binding transcription factor activity"/>
    <property type="evidence" value="ECO:0007669"/>
    <property type="project" value="InterPro"/>
</dbReference>
<comment type="caution">
    <text evidence="7">The sequence shown here is derived from an EMBL/GenBank/DDBJ whole genome shotgun (WGS) entry which is preliminary data.</text>
</comment>
<accession>A0A7X6S015</accession>
<evidence type="ECO:0000256" key="1">
    <source>
        <dbReference type="ARBA" id="ARBA00022491"/>
    </source>
</evidence>
<dbReference type="Pfam" id="PF09278">
    <property type="entry name" value="MerR-DNA-bind"/>
    <property type="match status" value="1"/>
</dbReference>
<dbReference type="InterPro" id="IPR000551">
    <property type="entry name" value="MerR-type_HTH_dom"/>
</dbReference>
<feature type="domain" description="HTH merR-type" evidence="6">
    <location>
        <begin position="1"/>
        <end position="69"/>
    </location>
</feature>
<dbReference type="Proteomes" id="UP000522720">
    <property type="component" value="Unassembled WGS sequence"/>
</dbReference>
<dbReference type="SMART" id="SM00422">
    <property type="entry name" value="HTH_MERR"/>
    <property type="match status" value="1"/>
</dbReference>
<dbReference type="GO" id="GO:0003677">
    <property type="term" value="F:DNA binding"/>
    <property type="evidence" value="ECO:0007669"/>
    <property type="project" value="UniProtKB-KW"/>
</dbReference>
<proteinExistence type="predicted"/>
<keyword evidence="1" id="KW-0678">Repressor</keyword>
<evidence type="ECO:0000313" key="7">
    <source>
        <dbReference type="EMBL" id="NKZ19728.1"/>
    </source>
</evidence>
<evidence type="ECO:0000256" key="3">
    <source>
        <dbReference type="ARBA" id="ARBA00023125"/>
    </source>
</evidence>
<keyword evidence="2" id="KW-0805">Transcription regulation</keyword>